<dbReference type="InterPro" id="IPR000182">
    <property type="entry name" value="GNAT_dom"/>
</dbReference>
<evidence type="ECO:0000259" key="2">
    <source>
        <dbReference type="Pfam" id="PF13302"/>
    </source>
</evidence>
<proteinExistence type="predicted"/>
<dbReference type="InterPro" id="IPR016181">
    <property type="entry name" value="Acyl_CoA_acyltransferase"/>
</dbReference>
<keyword evidence="3" id="KW-0808">Transferase</keyword>
<dbReference type="AlphaFoldDB" id="A0AAW7Z3N7"/>
<comment type="caution">
    <text evidence="3">The sequence shown here is derived from an EMBL/GenBank/DDBJ whole genome shotgun (WGS) entry which is preliminary data.</text>
</comment>
<organism evidence="3 4">
    <name type="scientific">Alteromonas stellipolaris</name>
    <dbReference type="NCBI Taxonomy" id="233316"/>
    <lineage>
        <taxon>Bacteria</taxon>
        <taxon>Pseudomonadati</taxon>
        <taxon>Pseudomonadota</taxon>
        <taxon>Gammaproteobacteria</taxon>
        <taxon>Alteromonadales</taxon>
        <taxon>Alteromonadaceae</taxon>
        <taxon>Alteromonas/Salinimonas group</taxon>
        <taxon>Alteromonas</taxon>
    </lineage>
</organism>
<dbReference type="Proteomes" id="UP001170717">
    <property type="component" value="Unassembled WGS sequence"/>
</dbReference>
<evidence type="ECO:0000313" key="3">
    <source>
        <dbReference type="EMBL" id="MDO6579096.1"/>
    </source>
</evidence>
<gene>
    <name evidence="3" type="primary">pseH</name>
    <name evidence="3" type="ORF">Q4527_16965</name>
</gene>
<dbReference type="InterPro" id="IPR020036">
    <property type="entry name" value="PseH"/>
</dbReference>
<dbReference type="GO" id="GO:0016747">
    <property type="term" value="F:acyltransferase activity, transferring groups other than amino-acyl groups"/>
    <property type="evidence" value="ECO:0007669"/>
    <property type="project" value="InterPro"/>
</dbReference>
<dbReference type="Pfam" id="PF13302">
    <property type="entry name" value="Acetyltransf_3"/>
    <property type="match status" value="1"/>
</dbReference>
<dbReference type="EC" id="2.3.1.202" evidence="3"/>
<accession>A0AAW7Z3N7</accession>
<keyword evidence="3" id="KW-0012">Acyltransferase</keyword>
<dbReference type="EMBL" id="JAUOQI010000015">
    <property type="protein sequence ID" value="MDO6579096.1"/>
    <property type="molecule type" value="Genomic_DNA"/>
</dbReference>
<feature type="region of interest" description="Disordered" evidence="1">
    <location>
        <begin position="1"/>
        <end position="39"/>
    </location>
</feature>
<dbReference type="RefSeq" id="WP_082604954.1">
    <property type="nucleotide sequence ID" value="NZ_CAXIBE010000012.1"/>
</dbReference>
<dbReference type="SUPFAM" id="SSF55729">
    <property type="entry name" value="Acyl-CoA N-acyltransferases (Nat)"/>
    <property type="match status" value="1"/>
</dbReference>
<evidence type="ECO:0000313" key="4">
    <source>
        <dbReference type="Proteomes" id="UP001170717"/>
    </source>
</evidence>
<reference evidence="3" key="1">
    <citation type="submission" date="2023-07" db="EMBL/GenBank/DDBJ databases">
        <title>Genome content predicts the carbon catabolic preferences of heterotrophic bacteria.</title>
        <authorList>
            <person name="Gralka M."/>
        </authorList>
    </citation>
    <scope>NUCLEOTIDE SEQUENCE</scope>
    <source>
        <strain evidence="3">F2M12</strain>
    </source>
</reference>
<dbReference type="NCBIfam" id="TIGR03585">
    <property type="entry name" value="PseH"/>
    <property type="match status" value="1"/>
</dbReference>
<name>A0AAW7Z3N7_9ALTE</name>
<feature type="domain" description="N-acetyltransferase" evidence="2">
    <location>
        <begin position="41"/>
        <end position="172"/>
    </location>
</feature>
<evidence type="ECO:0000256" key="1">
    <source>
        <dbReference type="SAM" id="MobiDB-lite"/>
    </source>
</evidence>
<protein>
    <submittedName>
        <fullName evidence="3">UDP-4-amino-4, 6-dideoxy-N-acetyl-beta-L-altrosamine N-acetyltransferase</fullName>
        <ecNumber evidence="3">2.3.1.202</ecNumber>
    </submittedName>
</protein>
<dbReference type="Gene3D" id="3.40.630.30">
    <property type="match status" value="1"/>
</dbReference>
<sequence>MTHIPETPKQVIPKQVAPKPAAPLSKATSAKTKTSPSSQFIPLNETHLETVLGWRNLPHIRENMHSTDEISWQQHLSWFETLKNNAGKQFFVFMQNQRPIGILNFTLIGAIKNSNELTAPCIEWGCYIGEDNVWPGSGLLLEIAALDYAFISKNAATLYAEVLSSNQSVLKMHKLFQYEALEDRIDEKPEKKDGTTVTVKRFLYQQKQWLTKREKVLSMLPKQIGAAAQHIHFVD</sequence>
<feature type="compositionally biased region" description="Low complexity" evidence="1">
    <location>
        <begin position="17"/>
        <end position="38"/>
    </location>
</feature>